<proteinExistence type="predicted"/>
<dbReference type="AlphaFoldDB" id="A0A212LFU1"/>
<dbReference type="EMBL" id="FMJD01000008">
    <property type="protein sequence ID" value="SCM76358.1"/>
    <property type="molecule type" value="Genomic_DNA"/>
</dbReference>
<evidence type="ECO:0000313" key="1">
    <source>
        <dbReference type="EMBL" id="SCM76358.1"/>
    </source>
</evidence>
<gene>
    <name evidence="1" type="ORF">KL86PLE_40163</name>
</gene>
<name>A0A212LFU1_9HYPH</name>
<sequence>MAGRKICTTIRGGLAMAPEENIEITLYEKSSNFLKRSDYFSGTLKMAAERHGRGAARSRPSAARVS</sequence>
<organism evidence="1">
    <name type="scientific">uncultured Pleomorphomonas sp</name>
    <dbReference type="NCBI Taxonomy" id="442121"/>
    <lineage>
        <taxon>Bacteria</taxon>
        <taxon>Pseudomonadati</taxon>
        <taxon>Pseudomonadota</taxon>
        <taxon>Alphaproteobacteria</taxon>
        <taxon>Hyphomicrobiales</taxon>
        <taxon>Pleomorphomonadaceae</taxon>
        <taxon>Pleomorphomonas</taxon>
        <taxon>environmental samples</taxon>
    </lineage>
</organism>
<accession>A0A212LFU1</accession>
<reference evidence="1" key="1">
    <citation type="submission" date="2016-08" db="EMBL/GenBank/DDBJ databases">
        <authorList>
            <person name="Seilhamer J.J."/>
        </authorList>
    </citation>
    <scope>NUCLEOTIDE SEQUENCE</scope>
    <source>
        <strain evidence="1">86</strain>
    </source>
</reference>
<protein>
    <submittedName>
        <fullName evidence="1">Uncharacterized protein</fullName>
    </submittedName>
</protein>